<evidence type="ECO:0000256" key="6">
    <source>
        <dbReference type="ARBA" id="ARBA00022729"/>
    </source>
</evidence>
<evidence type="ECO:0000313" key="14">
    <source>
        <dbReference type="EMBL" id="KAF1042946.1"/>
    </source>
</evidence>
<evidence type="ECO:0000256" key="2">
    <source>
        <dbReference type="ARBA" id="ARBA00022448"/>
    </source>
</evidence>
<dbReference type="Pfam" id="PF00593">
    <property type="entry name" value="TonB_dep_Rec_b-barrel"/>
    <property type="match status" value="1"/>
</dbReference>
<evidence type="ECO:0000256" key="12">
    <source>
        <dbReference type="PROSITE-ProRule" id="PRU01360"/>
    </source>
</evidence>
<dbReference type="InterPro" id="IPR039426">
    <property type="entry name" value="TonB-dep_rcpt-like"/>
</dbReference>
<keyword evidence="9" id="KW-0798">TonB box</keyword>
<evidence type="ECO:0000256" key="1">
    <source>
        <dbReference type="ARBA" id="ARBA00004571"/>
    </source>
</evidence>
<dbReference type="SUPFAM" id="SSF56935">
    <property type="entry name" value="Porins"/>
    <property type="match status" value="1"/>
</dbReference>
<keyword evidence="11 12" id="KW-0998">Cell outer membrane</keyword>
<name>A0A7V8JU72_9BURK</name>
<keyword evidence="14" id="KW-0675">Receptor</keyword>
<comment type="caution">
    <text evidence="14">The sequence shown here is derived from an EMBL/GenBank/DDBJ whole genome shotgun (WGS) entry which is preliminary data.</text>
</comment>
<keyword evidence="10 12" id="KW-0472">Membrane</keyword>
<evidence type="ECO:0000256" key="7">
    <source>
        <dbReference type="ARBA" id="ARBA00023004"/>
    </source>
</evidence>
<proteinExistence type="inferred from homology"/>
<organism evidence="14 15">
    <name type="scientific">Herbaspirillum frisingense</name>
    <dbReference type="NCBI Taxonomy" id="92645"/>
    <lineage>
        <taxon>Bacteria</taxon>
        <taxon>Pseudomonadati</taxon>
        <taxon>Pseudomonadota</taxon>
        <taxon>Betaproteobacteria</taxon>
        <taxon>Burkholderiales</taxon>
        <taxon>Oxalobacteraceae</taxon>
        <taxon>Herbaspirillum</taxon>
    </lineage>
</organism>
<evidence type="ECO:0000256" key="11">
    <source>
        <dbReference type="ARBA" id="ARBA00023237"/>
    </source>
</evidence>
<dbReference type="InterPro" id="IPR036942">
    <property type="entry name" value="Beta-barrel_TonB_sf"/>
</dbReference>
<dbReference type="Gene3D" id="2.40.170.20">
    <property type="entry name" value="TonB-dependent receptor, beta-barrel domain"/>
    <property type="match status" value="1"/>
</dbReference>
<accession>A0A7V8JU72</accession>
<evidence type="ECO:0000313" key="15">
    <source>
        <dbReference type="Proteomes" id="UP000462435"/>
    </source>
</evidence>
<keyword evidence="4" id="KW-0410">Iron transport</keyword>
<feature type="domain" description="TonB-dependent receptor-like beta-barrel" evidence="13">
    <location>
        <begin position="11"/>
        <end position="225"/>
    </location>
</feature>
<dbReference type="GO" id="GO:0015344">
    <property type="term" value="F:siderophore uptake transmembrane transporter activity"/>
    <property type="evidence" value="ECO:0007669"/>
    <property type="project" value="TreeGrafter"/>
</dbReference>
<dbReference type="Proteomes" id="UP000462435">
    <property type="component" value="Unassembled WGS sequence"/>
</dbReference>
<dbReference type="AlphaFoldDB" id="A0A7V8JU72"/>
<keyword evidence="8" id="KW-0406">Ion transport</keyword>
<evidence type="ECO:0000259" key="13">
    <source>
        <dbReference type="Pfam" id="PF00593"/>
    </source>
</evidence>
<evidence type="ECO:0000256" key="4">
    <source>
        <dbReference type="ARBA" id="ARBA00022496"/>
    </source>
</evidence>
<comment type="subcellular location">
    <subcellularLocation>
        <location evidence="1 12">Cell outer membrane</location>
        <topology evidence="1 12">Multi-pass membrane protein</topology>
    </subcellularLocation>
</comment>
<keyword evidence="2 12" id="KW-0813">Transport</keyword>
<evidence type="ECO:0000256" key="10">
    <source>
        <dbReference type="ARBA" id="ARBA00023136"/>
    </source>
</evidence>
<dbReference type="PANTHER" id="PTHR32552">
    <property type="entry name" value="FERRICHROME IRON RECEPTOR-RELATED"/>
    <property type="match status" value="1"/>
</dbReference>
<keyword evidence="6" id="KW-0732">Signal</keyword>
<dbReference type="PANTHER" id="PTHR32552:SF68">
    <property type="entry name" value="FERRICHROME OUTER MEMBRANE TRANSPORTER_PHAGE RECEPTOR"/>
    <property type="match status" value="1"/>
</dbReference>
<keyword evidence="7" id="KW-0408">Iron</keyword>
<gene>
    <name evidence="14" type="primary">fhuA_2</name>
    <name evidence="14" type="ORF">GAK35_02437</name>
</gene>
<keyword evidence="5 12" id="KW-0812">Transmembrane</keyword>
<dbReference type="PROSITE" id="PS52016">
    <property type="entry name" value="TONB_DEPENDENT_REC_3"/>
    <property type="match status" value="1"/>
</dbReference>
<evidence type="ECO:0000256" key="5">
    <source>
        <dbReference type="ARBA" id="ARBA00022692"/>
    </source>
</evidence>
<comment type="similarity">
    <text evidence="12">Belongs to the TonB-dependent receptor family.</text>
</comment>
<dbReference type="GO" id="GO:0009279">
    <property type="term" value="C:cell outer membrane"/>
    <property type="evidence" value="ECO:0007669"/>
    <property type="project" value="UniProtKB-SubCell"/>
</dbReference>
<dbReference type="EMBL" id="WNDX01000070">
    <property type="protein sequence ID" value="KAF1042946.1"/>
    <property type="molecule type" value="Genomic_DNA"/>
</dbReference>
<evidence type="ECO:0000256" key="8">
    <source>
        <dbReference type="ARBA" id="ARBA00023065"/>
    </source>
</evidence>
<dbReference type="InterPro" id="IPR000531">
    <property type="entry name" value="Beta-barrel_TonB"/>
</dbReference>
<keyword evidence="3 12" id="KW-1134">Transmembrane beta strand</keyword>
<protein>
    <submittedName>
        <fullName evidence="14">Ferrichrome outer membrane transporter/phage receptor</fullName>
    </submittedName>
</protein>
<evidence type="ECO:0000256" key="9">
    <source>
        <dbReference type="ARBA" id="ARBA00023077"/>
    </source>
</evidence>
<reference evidence="15" key="1">
    <citation type="journal article" date="2020" name="MBio">
        <title>Horizontal gene transfer to a defensive symbiont with a reduced genome amongst a multipartite beetle microbiome.</title>
        <authorList>
            <person name="Waterworth S.C."/>
            <person name="Florez L.V."/>
            <person name="Rees E.R."/>
            <person name="Hertweck C."/>
            <person name="Kaltenpoth M."/>
            <person name="Kwan J.C."/>
        </authorList>
    </citation>
    <scope>NUCLEOTIDE SEQUENCE [LARGE SCALE GENOMIC DNA]</scope>
</reference>
<sequence length="256" mass="27949">MTSQMTFIIKRVAALYLFDSGFAPYLSHAESFEPVSGTDFFGSQFRPTRGKLYEAGLRYQPPGYNAMLSATVFRQKQKNTTMTDSDPTHVCAGNTLCSVQSGEVKTDGVELEAKTTLQNGLNLTAAYTYTDAINSNADAAYKGKTPTSVAPHTASLWADYTLQQGALAGLGMGAGAHYTGRMWADAANTQTIPSFVLVDAMLRYDLSKLGPSFKGMRFAFNVQNLFDKVYYPGICAKTYCLYGEGRTMTATLGYRF</sequence>
<evidence type="ECO:0000256" key="3">
    <source>
        <dbReference type="ARBA" id="ARBA00022452"/>
    </source>
</evidence>